<evidence type="ECO:0000313" key="2">
    <source>
        <dbReference type="EMBL" id="AXC48894.1"/>
    </source>
</evidence>
<name>A0A344PHN9_9RHOB</name>
<evidence type="ECO:0000256" key="1">
    <source>
        <dbReference type="SAM" id="SignalP"/>
    </source>
</evidence>
<dbReference type="OrthoDB" id="9810895at2"/>
<organism evidence="2 3">
    <name type="scientific">Paracoccus suum</name>
    <dbReference type="NCBI Taxonomy" id="2259340"/>
    <lineage>
        <taxon>Bacteria</taxon>
        <taxon>Pseudomonadati</taxon>
        <taxon>Pseudomonadota</taxon>
        <taxon>Alphaproteobacteria</taxon>
        <taxon>Rhodobacterales</taxon>
        <taxon>Paracoccaceae</taxon>
        <taxon>Paracoccus</taxon>
    </lineage>
</organism>
<evidence type="ECO:0000313" key="3">
    <source>
        <dbReference type="Proteomes" id="UP000252023"/>
    </source>
</evidence>
<sequence>MKAAPALTLAAAALASAFVAVPAQSSVELRDRLETQPRAWSAIAGQDAASVMAMASALASGADASVDAPYCDSNPMIAHTLSHDFGESLVDDAKVNKADTQLWGSDVMGTWTLVMARPDKTSCVIASGVGYSDTTNPDVFYHKAGLRS</sequence>
<dbReference type="KEGG" id="pars:DRW48_03560"/>
<keyword evidence="3" id="KW-1185">Reference proteome</keyword>
<dbReference type="AlphaFoldDB" id="A0A344PHN9"/>
<dbReference type="RefSeq" id="WP_114075213.1">
    <property type="nucleotide sequence ID" value="NZ_CP030918.1"/>
</dbReference>
<reference evidence="3" key="1">
    <citation type="submission" date="2018-07" db="EMBL/GenBank/DDBJ databases">
        <title>Genome sequencing of Paracoccus sp. SC2-6.</title>
        <authorList>
            <person name="Heo J."/>
            <person name="Kim S.-J."/>
            <person name="Kwon S.-W."/>
        </authorList>
    </citation>
    <scope>NUCLEOTIDE SEQUENCE [LARGE SCALE GENOMIC DNA]</scope>
    <source>
        <strain evidence="3">SC2-6</strain>
    </source>
</reference>
<dbReference type="EMBL" id="CP030918">
    <property type="protein sequence ID" value="AXC48894.1"/>
    <property type="molecule type" value="Genomic_DNA"/>
</dbReference>
<accession>A0A344PHN9</accession>
<gene>
    <name evidence="2" type="ORF">DRW48_03560</name>
</gene>
<feature type="chain" id="PRO_5016864414" evidence="1">
    <location>
        <begin position="26"/>
        <end position="148"/>
    </location>
</feature>
<keyword evidence="1" id="KW-0732">Signal</keyword>
<proteinExistence type="predicted"/>
<protein>
    <submittedName>
        <fullName evidence="2">Uncharacterized protein</fullName>
    </submittedName>
</protein>
<feature type="signal peptide" evidence="1">
    <location>
        <begin position="1"/>
        <end position="25"/>
    </location>
</feature>
<dbReference type="Proteomes" id="UP000252023">
    <property type="component" value="Chromosome"/>
</dbReference>